<dbReference type="AlphaFoldDB" id="A0A0E9VZC8"/>
<organism evidence="1">
    <name type="scientific">Anguilla anguilla</name>
    <name type="common">European freshwater eel</name>
    <name type="synonym">Muraena anguilla</name>
    <dbReference type="NCBI Taxonomy" id="7936"/>
    <lineage>
        <taxon>Eukaryota</taxon>
        <taxon>Metazoa</taxon>
        <taxon>Chordata</taxon>
        <taxon>Craniata</taxon>
        <taxon>Vertebrata</taxon>
        <taxon>Euteleostomi</taxon>
        <taxon>Actinopterygii</taxon>
        <taxon>Neopterygii</taxon>
        <taxon>Teleostei</taxon>
        <taxon>Anguilliformes</taxon>
        <taxon>Anguillidae</taxon>
        <taxon>Anguilla</taxon>
    </lineage>
</organism>
<reference evidence="1" key="1">
    <citation type="submission" date="2014-11" db="EMBL/GenBank/DDBJ databases">
        <authorList>
            <person name="Amaro Gonzalez C."/>
        </authorList>
    </citation>
    <scope>NUCLEOTIDE SEQUENCE</scope>
</reference>
<proteinExistence type="predicted"/>
<accession>A0A0E9VZC8</accession>
<dbReference type="EMBL" id="GBXM01025135">
    <property type="protein sequence ID" value="JAH83442.1"/>
    <property type="molecule type" value="Transcribed_RNA"/>
</dbReference>
<evidence type="ECO:0000313" key="1">
    <source>
        <dbReference type="EMBL" id="JAH83442.1"/>
    </source>
</evidence>
<name>A0A0E9VZC8_ANGAN</name>
<reference evidence="1" key="2">
    <citation type="journal article" date="2015" name="Fish Shellfish Immunol.">
        <title>Early steps in the European eel (Anguilla anguilla)-Vibrio vulnificus interaction in the gills: Role of the RtxA13 toxin.</title>
        <authorList>
            <person name="Callol A."/>
            <person name="Pajuelo D."/>
            <person name="Ebbesson L."/>
            <person name="Teles M."/>
            <person name="MacKenzie S."/>
            <person name="Amaro C."/>
        </authorList>
    </citation>
    <scope>NUCLEOTIDE SEQUENCE</scope>
</reference>
<sequence>MLQPRLHFQAHILLPPTV</sequence>
<protein>
    <submittedName>
        <fullName evidence="1">Uncharacterized protein</fullName>
    </submittedName>
</protein>